<proteinExistence type="predicted"/>
<evidence type="ECO:0000256" key="2">
    <source>
        <dbReference type="ARBA" id="ARBA00022723"/>
    </source>
</evidence>
<dbReference type="Pfam" id="PF04082">
    <property type="entry name" value="Fungal_trans"/>
    <property type="match status" value="1"/>
</dbReference>
<dbReference type="GO" id="GO:0003677">
    <property type="term" value="F:DNA binding"/>
    <property type="evidence" value="ECO:0007669"/>
    <property type="project" value="UniProtKB-KW"/>
</dbReference>
<feature type="signal peptide" evidence="5">
    <location>
        <begin position="1"/>
        <end position="21"/>
    </location>
</feature>
<gene>
    <name evidence="7" type="ORF">BT96DRAFT_666381</name>
</gene>
<keyword evidence="4" id="KW-0539">Nucleus</keyword>
<dbReference type="GO" id="GO:0005634">
    <property type="term" value="C:nucleus"/>
    <property type="evidence" value="ECO:0007669"/>
    <property type="project" value="UniProtKB-SubCell"/>
</dbReference>
<keyword evidence="5" id="KW-0732">Signal</keyword>
<keyword evidence="2" id="KW-0479">Metal-binding</keyword>
<dbReference type="AlphaFoldDB" id="A0A6A4IJB7"/>
<dbReference type="GO" id="GO:0003700">
    <property type="term" value="F:DNA-binding transcription factor activity"/>
    <property type="evidence" value="ECO:0007669"/>
    <property type="project" value="InterPro"/>
</dbReference>
<protein>
    <recommendedName>
        <fullName evidence="6">Xylanolytic transcriptional activator regulatory domain-containing protein</fullName>
    </recommendedName>
</protein>
<dbReference type="InterPro" id="IPR050987">
    <property type="entry name" value="AtrR-like"/>
</dbReference>
<evidence type="ECO:0000256" key="5">
    <source>
        <dbReference type="SAM" id="SignalP"/>
    </source>
</evidence>
<feature type="chain" id="PRO_5025635795" description="Xylanolytic transcriptional activator regulatory domain-containing protein" evidence="5">
    <location>
        <begin position="22"/>
        <end position="586"/>
    </location>
</feature>
<dbReference type="InterPro" id="IPR007219">
    <property type="entry name" value="XnlR_reg_dom"/>
</dbReference>
<dbReference type="GO" id="GO:0008270">
    <property type="term" value="F:zinc ion binding"/>
    <property type="evidence" value="ECO:0007669"/>
    <property type="project" value="InterPro"/>
</dbReference>
<organism evidence="7 8">
    <name type="scientific">Gymnopus androsaceus JB14</name>
    <dbReference type="NCBI Taxonomy" id="1447944"/>
    <lineage>
        <taxon>Eukaryota</taxon>
        <taxon>Fungi</taxon>
        <taxon>Dikarya</taxon>
        <taxon>Basidiomycota</taxon>
        <taxon>Agaricomycotina</taxon>
        <taxon>Agaricomycetes</taxon>
        <taxon>Agaricomycetidae</taxon>
        <taxon>Agaricales</taxon>
        <taxon>Marasmiineae</taxon>
        <taxon>Omphalotaceae</taxon>
        <taxon>Gymnopus</taxon>
    </lineage>
</organism>
<dbReference type="CDD" id="cd12148">
    <property type="entry name" value="fungal_TF_MHR"/>
    <property type="match status" value="1"/>
</dbReference>
<accession>A0A6A4IJB7</accession>
<evidence type="ECO:0000256" key="4">
    <source>
        <dbReference type="ARBA" id="ARBA00023242"/>
    </source>
</evidence>
<name>A0A6A4IJB7_9AGAR</name>
<feature type="domain" description="Xylanolytic transcriptional activator regulatory" evidence="6">
    <location>
        <begin position="150"/>
        <end position="330"/>
    </location>
</feature>
<dbReference type="PANTHER" id="PTHR46910:SF3">
    <property type="entry name" value="HALOTOLERANCE PROTEIN 9-RELATED"/>
    <property type="match status" value="1"/>
</dbReference>
<evidence type="ECO:0000256" key="3">
    <source>
        <dbReference type="ARBA" id="ARBA00023125"/>
    </source>
</evidence>
<dbReference type="OrthoDB" id="3364175at2759"/>
<dbReference type="Proteomes" id="UP000799118">
    <property type="component" value="Unassembled WGS sequence"/>
</dbReference>
<evidence type="ECO:0000256" key="1">
    <source>
        <dbReference type="ARBA" id="ARBA00004123"/>
    </source>
</evidence>
<dbReference type="GO" id="GO:0006351">
    <property type="term" value="P:DNA-templated transcription"/>
    <property type="evidence" value="ECO:0007669"/>
    <property type="project" value="InterPro"/>
</dbReference>
<comment type="subcellular location">
    <subcellularLocation>
        <location evidence="1">Nucleus</location>
    </subcellularLocation>
</comment>
<dbReference type="PANTHER" id="PTHR46910">
    <property type="entry name" value="TRANSCRIPTION FACTOR PDR1"/>
    <property type="match status" value="1"/>
</dbReference>
<keyword evidence="3" id="KW-0238">DNA-binding</keyword>
<evidence type="ECO:0000313" key="8">
    <source>
        <dbReference type="Proteomes" id="UP000799118"/>
    </source>
</evidence>
<evidence type="ECO:0000259" key="6">
    <source>
        <dbReference type="Pfam" id="PF04082"/>
    </source>
</evidence>
<reference evidence="7" key="1">
    <citation type="journal article" date="2019" name="Environ. Microbiol.">
        <title>Fungal ecological strategies reflected in gene transcription - a case study of two litter decomposers.</title>
        <authorList>
            <person name="Barbi F."/>
            <person name="Kohler A."/>
            <person name="Barry K."/>
            <person name="Baskaran P."/>
            <person name="Daum C."/>
            <person name="Fauchery L."/>
            <person name="Ihrmark K."/>
            <person name="Kuo A."/>
            <person name="LaButti K."/>
            <person name="Lipzen A."/>
            <person name="Morin E."/>
            <person name="Grigoriev I.V."/>
            <person name="Henrissat B."/>
            <person name="Lindahl B."/>
            <person name="Martin F."/>
        </authorList>
    </citation>
    <scope>NUCLEOTIDE SEQUENCE</scope>
    <source>
        <strain evidence="7">JB14</strain>
    </source>
</reference>
<keyword evidence="8" id="KW-1185">Reference proteome</keyword>
<evidence type="ECO:0000313" key="7">
    <source>
        <dbReference type="EMBL" id="KAE9408635.1"/>
    </source>
</evidence>
<sequence>MRILRGLVASLLLHSAPFSFPTPGMTHQPHLHFPRVQALIIIIQRPRPLNQRLGTVREDHVWIRLRLRPSLCLFKFSLQVRKDISEGVPLCTLFKTMVNNHVLPNAGLQNGRSYSPIFMIRPNYSQDTSLKLASIVEKIPPRPVTEQLLNTYFNYFNWNFGLPKNWIIAAVAQMWDFLHYPDSLPDTCLDPNWLCLLFALLATASPNASSSHDHNSELFSQCSMTALRIADDMPHFSSFVSTKFPLDGSLLACLAVPLLSKRHAALGRLNEAWKLLGHWIRVAVSLELHHDPQCRQWTDQEKYLRRLAWNNLVMWDRLYSALLGCPSMKQISNVLSEFTTYSEGSFPYLSALHDLGFLAENINQLYLGRDPLHEGVILALDYQLDQWARTNDVEKAFGIDHSGSVKSFSLSCWFLFLKMKLHAFDGYAGTSITSIDNKSCADFCIELIEMQCAAHDIGCSRSDADLGGLPNLLPSLDSSNDNLFMLLEASVTLLLQIDPQHWSQKGAVLEKVYTVFHELSQQSTAMTGNLSYIGLSILQAAFRRWHLEDGNNSSLLTLAETPPNSWSSLNQSYSNFDALENNITLF</sequence>
<dbReference type="EMBL" id="ML769390">
    <property type="protein sequence ID" value="KAE9408635.1"/>
    <property type="molecule type" value="Genomic_DNA"/>
</dbReference>